<feature type="transmembrane region" description="Helical" evidence="10">
    <location>
        <begin position="199"/>
        <end position="220"/>
    </location>
</feature>
<protein>
    <submittedName>
        <fullName evidence="12">Transmembrane protein 118</fullName>
    </submittedName>
</protein>
<dbReference type="InterPro" id="IPR044235">
    <property type="entry name" value="RNFT1/2"/>
</dbReference>
<evidence type="ECO:0000256" key="4">
    <source>
        <dbReference type="ARBA" id="ARBA00022771"/>
    </source>
</evidence>
<dbReference type="AlphaFoldDB" id="C1LLJ5"/>
<keyword evidence="7 10" id="KW-1133">Transmembrane helix</keyword>
<evidence type="ECO:0000313" key="12">
    <source>
        <dbReference type="EMBL" id="CAX75573.1"/>
    </source>
</evidence>
<feature type="transmembrane region" description="Helical" evidence="10">
    <location>
        <begin position="51"/>
        <end position="72"/>
    </location>
</feature>
<dbReference type="Gene3D" id="3.30.40.10">
    <property type="entry name" value="Zinc/RING finger domain, C3HC4 (zinc finger)"/>
    <property type="match status" value="1"/>
</dbReference>
<evidence type="ECO:0000256" key="8">
    <source>
        <dbReference type="ARBA" id="ARBA00023136"/>
    </source>
</evidence>
<dbReference type="SUPFAM" id="SSF57850">
    <property type="entry name" value="RING/U-box"/>
    <property type="match status" value="1"/>
</dbReference>
<proteinExistence type="evidence at transcript level"/>
<organism evidence="12">
    <name type="scientific">Schistosoma japonicum</name>
    <name type="common">Blood fluke</name>
    <dbReference type="NCBI Taxonomy" id="6182"/>
    <lineage>
        <taxon>Eukaryota</taxon>
        <taxon>Metazoa</taxon>
        <taxon>Spiralia</taxon>
        <taxon>Lophotrochozoa</taxon>
        <taxon>Platyhelminthes</taxon>
        <taxon>Trematoda</taxon>
        <taxon>Digenea</taxon>
        <taxon>Strigeidida</taxon>
        <taxon>Schistosomatoidea</taxon>
        <taxon>Schistosomatidae</taxon>
        <taxon>Schistosoma</taxon>
    </lineage>
</organism>
<evidence type="ECO:0000256" key="5">
    <source>
        <dbReference type="ARBA" id="ARBA00022786"/>
    </source>
</evidence>
<feature type="transmembrane region" description="Helical" evidence="10">
    <location>
        <begin position="164"/>
        <end position="187"/>
    </location>
</feature>
<dbReference type="Pfam" id="PF00097">
    <property type="entry name" value="zf-C3HC4"/>
    <property type="match status" value="1"/>
</dbReference>
<evidence type="ECO:0000256" key="7">
    <source>
        <dbReference type="ARBA" id="ARBA00022989"/>
    </source>
</evidence>
<dbReference type="PANTHER" id="PTHR15860">
    <property type="entry name" value="UNCHARACTERIZED RING FINGER-CONTAINING PROTEIN"/>
    <property type="match status" value="1"/>
</dbReference>
<evidence type="ECO:0000256" key="10">
    <source>
        <dbReference type="SAM" id="Phobius"/>
    </source>
</evidence>
<accession>C1LLJ5</accession>
<dbReference type="GO" id="GO:0016020">
    <property type="term" value="C:membrane"/>
    <property type="evidence" value="ECO:0007669"/>
    <property type="project" value="UniProtKB-SubCell"/>
</dbReference>
<dbReference type="EMBL" id="FN319847">
    <property type="protein sequence ID" value="CAX75573.1"/>
    <property type="molecule type" value="mRNA"/>
</dbReference>
<dbReference type="PROSITE" id="PS50089">
    <property type="entry name" value="ZF_RING_2"/>
    <property type="match status" value="1"/>
</dbReference>
<reference evidence="12" key="1">
    <citation type="journal article" date="2009" name="Nature">
        <title>The Schistosoma japonicum genome reveals features of host-parasite interplay.</title>
        <authorList>
            <person name="Liu F."/>
            <person name="Zhou Y."/>
            <person name="Wang Z.Q."/>
            <person name="Lu G."/>
            <person name="Zheng H."/>
            <person name="Brindley P.J."/>
            <person name="McManus D.P."/>
            <person name="Blair D."/>
            <person name="Zhang Q.H."/>
            <person name="Zhong Y."/>
            <person name="Wang S."/>
            <person name="Han Z.G."/>
            <person name="Chen Z."/>
        </authorList>
    </citation>
    <scope>NUCLEOTIDE SEQUENCE</scope>
    <source>
        <strain evidence="12">Anhui</strain>
    </source>
</reference>
<sequence>MPSQPSILPAVSTYGECSTETKAAKDLLFSFRNICHICFFSVIVLKLYGEYFSNIVLALWAYVTVLLMNSEIQTSFYDLSYRKICFQLSFVSLSHFGLIQYSLWSQGLYDVFLLQPSSSVSSLPLALWYIFISDCSLKLLLIFIKSTSLLSLAKTLDYYSTGSLLCFLEYVFLFLRHIPPGILWIYFLIEFNWKFPGVLAGRIFVCFLYCVLKICILFSLCKEFVKFSRSTMYKKPYTVESQTTSSEVCNMCLESYTHVGILSCSHTFCANCTARWCNTFTNCPFCHPEINETSKWRNGSMDLFIQFY</sequence>
<evidence type="ECO:0000259" key="11">
    <source>
        <dbReference type="PROSITE" id="PS50089"/>
    </source>
</evidence>
<feature type="domain" description="RING-type" evidence="11">
    <location>
        <begin position="249"/>
        <end position="287"/>
    </location>
</feature>
<evidence type="ECO:0000256" key="1">
    <source>
        <dbReference type="ARBA" id="ARBA00004141"/>
    </source>
</evidence>
<dbReference type="InterPro" id="IPR001841">
    <property type="entry name" value="Znf_RING"/>
</dbReference>
<feature type="transmembrane region" description="Helical" evidence="10">
    <location>
        <begin position="123"/>
        <end position="144"/>
    </location>
</feature>
<keyword evidence="2 10" id="KW-0812">Transmembrane</keyword>
<keyword evidence="4 9" id="KW-0863">Zinc-finger</keyword>
<dbReference type="GO" id="GO:0008270">
    <property type="term" value="F:zinc ion binding"/>
    <property type="evidence" value="ECO:0007669"/>
    <property type="project" value="UniProtKB-KW"/>
</dbReference>
<evidence type="ECO:0000256" key="6">
    <source>
        <dbReference type="ARBA" id="ARBA00022833"/>
    </source>
</evidence>
<keyword evidence="5" id="KW-0833">Ubl conjugation pathway</keyword>
<reference evidence="12" key="2">
    <citation type="submission" date="2009-03" db="EMBL/GenBank/DDBJ databases">
        <authorList>
            <person name="Gang L."/>
        </authorList>
    </citation>
    <scope>NUCLEOTIDE SEQUENCE</scope>
    <source>
        <strain evidence="12">Anhui</strain>
    </source>
</reference>
<dbReference type="GO" id="GO:1904294">
    <property type="term" value="P:positive regulation of ERAD pathway"/>
    <property type="evidence" value="ECO:0007669"/>
    <property type="project" value="InterPro"/>
</dbReference>
<keyword evidence="6" id="KW-0862">Zinc</keyword>
<name>C1LLJ5_SCHJA</name>
<comment type="subcellular location">
    <subcellularLocation>
        <location evidence="1">Membrane</location>
        <topology evidence="1">Multi-pass membrane protein</topology>
    </subcellularLocation>
</comment>
<feature type="transmembrane region" description="Helical" evidence="10">
    <location>
        <begin position="84"/>
        <end position="103"/>
    </location>
</feature>
<dbReference type="GO" id="GO:0061630">
    <property type="term" value="F:ubiquitin protein ligase activity"/>
    <property type="evidence" value="ECO:0007669"/>
    <property type="project" value="InterPro"/>
</dbReference>
<evidence type="ECO:0000256" key="2">
    <source>
        <dbReference type="ARBA" id="ARBA00022692"/>
    </source>
</evidence>
<dbReference type="PANTHER" id="PTHR15860:SF0">
    <property type="entry name" value="LP20373P"/>
    <property type="match status" value="1"/>
</dbReference>
<evidence type="ECO:0000256" key="3">
    <source>
        <dbReference type="ARBA" id="ARBA00022723"/>
    </source>
</evidence>
<dbReference type="InterPro" id="IPR018957">
    <property type="entry name" value="Znf_C3HC4_RING-type"/>
</dbReference>
<evidence type="ECO:0000256" key="9">
    <source>
        <dbReference type="PROSITE-ProRule" id="PRU00175"/>
    </source>
</evidence>
<dbReference type="InterPro" id="IPR013083">
    <property type="entry name" value="Znf_RING/FYVE/PHD"/>
</dbReference>
<keyword evidence="8 10" id="KW-0472">Membrane</keyword>
<keyword evidence="3" id="KW-0479">Metal-binding</keyword>